<dbReference type="AlphaFoldDB" id="A0A495ERI2"/>
<dbReference type="EMBL" id="RBIR01000004">
    <property type="protein sequence ID" value="RKR19362.1"/>
    <property type="molecule type" value="Genomic_DNA"/>
</dbReference>
<organism evidence="2 3">
    <name type="scientific">Arthrobacter oryzae</name>
    <dbReference type="NCBI Taxonomy" id="409290"/>
    <lineage>
        <taxon>Bacteria</taxon>
        <taxon>Bacillati</taxon>
        <taxon>Actinomycetota</taxon>
        <taxon>Actinomycetes</taxon>
        <taxon>Micrococcales</taxon>
        <taxon>Micrococcaceae</taxon>
        <taxon>Arthrobacter</taxon>
    </lineage>
</organism>
<evidence type="ECO:0000256" key="1">
    <source>
        <dbReference type="SAM" id="MobiDB-lite"/>
    </source>
</evidence>
<evidence type="ECO:0008006" key="4">
    <source>
        <dbReference type="Google" id="ProtNLM"/>
    </source>
</evidence>
<reference evidence="2 3" key="1">
    <citation type="submission" date="2018-10" db="EMBL/GenBank/DDBJ databases">
        <title>Genomic Encyclopedia of Type Strains, Phase IV (KMG-IV): sequencing the most valuable type-strain genomes for metagenomic binning, comparative biology and taxonomic classification.</title>
        <authorList>
            <person name="Goeker M."/>
        </authorList>
    </citation>
    <scope>NUCLEOTIDE SEQUENCE [LARGE SCALE GENOMIC DNA]</scope>
    <source>
        <strain evidence="2 3">DSM 25586</strain>
    </source>
</reference>
<dbReference type="PROSITE" id="PS51257">
    <property type="entry name" value="PROKAR_LIPOPROTEIN"/>
    <property type="match status" value="1"/>
</dbReference>
<accession>A0A495ERI2</accession>
<comment type="caution">
    <text evidence="2">The sequence shown here is derived from an EMBL/GenBank/DDBJ whole genome shotgun (WGS) entry which is preliminary data.</text>
</comment>
<proteinExistence type="predicted"/>
<gene>
    <name evidence="2" type="ORF">C8D78_2107</name>
</gene>
<evidence type="ECO:0000313" key="2">
    <source>
        <dbReference type="EMBL" id="RKR19362.1"/>
    </source>
</evidence>
<protein>
    <recommendedName>
        <fullName evidence="4">Mucin-associated surface protein</fullName>
    </recommendedName>
</protein>
<feature type="region of interest" description="Disordered" evidence="1">
    <location>
        <begin position="149"/>
        <end position="172"/>
    </location>
</feature>
<evidence type="ECO:0000313" key="3">
    <source>
        <dbReference type="Proteomes" id="UP000276055"/>
    </source>
</evidence>
<sequence length="172" mass="17060">MSRPRTIRRDPDGGRHRKPVGLLATVLLAGMLAACGSPAPELDRNTATQLQSQVLSVSQAAAANNPAATLKLLDGLLTRLDAAASNGEVSFKRHQSIKSAIDAVRADLTAQQAARAAAEKAAAAKAAAAKAAAAQAAAEKAAAEQAAAAAAIAPAPAPAGNGGPKAKGKHRG</sequence>
<dbReference type="RefSeq" id="WP_244208351.1">
    <property type="nucleotide sequence ID" value="NZ_RBIR01000004.1"/>
</dbReference>
<dbReference type="Proteomes" id="UP000276055">
    <property type="component" value="Unassembled WGS sequence"/>
</dbReference>
<name>A0A495ERI2_9MICC</name>